<sequence>TAAPATRLRISGRKWMDGWTDKYIVLNTFVFTCYLQREVHFWFATGGAGFCLSRALAERMAPWASGSQFEQTSALIRLPDDCTVGFIVEQRLGLSMVHCSLFHSHLENLFLLYLNDTVSLLLQVTLSYGMLENKLNTIEVRGSFSTEQDPSRFKTVHCLLYPFTSWSPRG</sequence>
<accession>A0A3B3ZVS5</accession>
<reference evidence="9" key="1">
    <citation type="submission" date="2025-08" db="UniProtKB">
        <authorList>
            <consortium name="Ensembl"/>
        </authorList>
    </citation>
    <scope>IDENTIFICATION</scope>
</reference>
<dbReference type="AlphaFoldDB" id="A0A3B3ZVS5"/>
<evidence type="ECO:0000256" key="4">
    <source>
        <dbReference type="ARBA" id="ARBA00022692"/>
    </source>
</evidence>
<dbReference type="STRING" id="409849.ENSPMGP00000008524"/>
<dbReference type="Proteomes" id="UP000261520">
    <property type="component" value="Unplaced"/>
</dbReference>
<evidence type="ECO:0000256" key="7">
    <source>
        <dbReference type="ARBA" id="ARBA00023136"/>
    </source>
</evidence>
<keyword evidence="5" id="KW-0735">Signal-anchor</keyword>
<dbReference type="Pfam" id="PF02434">
    <property type="entry name" value="Fringe"/>
    <property type="match status" value="1"/>
</dbReference>
<dbReference type="GO" id="GO:0016757">
    <property type="term" value="F:glycosyltransferase activity"/>
    <property type="evidence" value="ECO:0007669"/>
    <property type="project" value="UniProtKB-KW"/>
</dbReference>
<dbReference type="Gene3D" id="3.90.550.50">
    <property type="match status" value="1"/>
</dbReference>
<keyword evidence="3" id="KW-0808">Transferase</keyword>
<comment type="subcellular location">
    <subcellularLocation>
        <location evidence="1">Membrane</location>
        <topology evidence="1">Single-pass type II membrane protein</topology>
    </subcellularLocation>
</comment>
<dbReference type="InterPro" id="IPR003378">
    <property type="entry name" value="Fringe-like_glycosylTrfase"/>
</dbReference>
<name>A0A3B3ZVS5_9GOBI</name>
<protein>
    <recommendedName>
        <fullName evidence="8">Fringe-like glycosyltransferase domain-containing protein</fullName>
    </recommendedName>
</protein>
<evidence type="ECO:0000259" key="8">
    <source>
        <dbReference type="Pfam" id="PF02434"/>
    </source>
</evidence>
<keyword evidence="10" id="KW-1185">Reference proteome</keyword>
<dbReference type="GO" id="GO:0016020">
    <property type="term" value="C:membrane"/>
    <property type="evidence" value="ECO:0007669"/>
    <property type="project" value="UniProtKB-SubCell"/>
</dbReference>
<organism evidence="9 10">
    <name type="scientific">Periophthalmus magnuspinnatus</name>
    <dbReference type="NCBI Taxonomy" id="409849"/>
    <lineage>
        <taxon>Eukaryota</taxon>
        <taxon>Metazoa</taxon>
        <taxon>Chordata</taxon>
        <taxon>Craniata</taxon>
        <taxon>Vertebrata</taxon>
        <taxon>Euteleostomi</taxon>
        <taxon>Actinopterygii</taxon>
        <taxon>Neopterygii</taxon>
        <taxon>Teleostei</taxon>
        <taxon>Neoteleostei</taxon>
        <taxon>Acanthomorphata</taxon>
        <taxon>Gobiaria</taxon>
        <taxon>Gobiiformes</taxon>
        <taxon>Gobioidei</taxon>
        <taxon>Gobiidae</taxon>
        <taxon>Oxudercinae</taxon>
        <taxon>Periophthalmus</taxon>
    </lineage>
</organism>
<evidence type="ECO:0000256" key="5">
    <source>
        <dbReference type="ARBA" id="ARBA00022968"/>
    </source>
</evidence>
<reference evidence="9" key="2">
    <citation type="submission" date="2025-09" db="UniProtKB">
        <authorList>
            <consortium name="Ensembl"/>
        </authorList>
    </citation>
    <scope>IDENTIFICATION</scope>
</reference>
<evidence type="ECO:0000256" key="3">
    <source>
        <dbReference type="ARBA" id="ARBA00022679"/>
    </source>
</evidence>
<evidence type="ECO:0000256" key="6">
    <source>
        <dbReference type="ARBA" id="ARBA00022989"/>
    </source>
</evidence>
<keyword evidence="4" id="KW-0812">Transmembrane</keyword>
<keyword evidence="6" id="KW-1133">Transmembrane helix</keyword>
<keyword evidence="7" id="KW-0472">Membrane</keyword>
<dbReference type="Ensembl" id="ENSPMGT00000009067.1">
    <property type="protein sequence ID" value="ENSPMGP00000008524.1"/>
    <property type="gene ID" value="ENSPMGG00000007053.1"/>
</dbReference>
<keyword evidence="2" id="KW-0328">Glycosyltransferase</keyword>
<evidence type="ECO:0000313" key="10">
    <source>
        <dbReference type="Proteomes" id="UP000261520"/>
    </source>
</evidence>
<proteinExistence type="predicted"/>
<evidence type="ECO:0000256" key="1">
    <source>
        <dbReference type="ARBA" id="ARBA00004606"/>
    </source>
</evidence>
<evidence type="ECO:0000256" key="2">
    <source>
        <dbReference type="ARBA" id="ARBA00022676"/>
    </source>
</evidence>
<evidence type="ECO:0000313" key="9">
    <source>
        <dbReference type="Ensembl" id="ENSPMGP00000008524.1"/>
    </source>
</evidence>
<feature type="domain" description="Fringe-like glycosyltransferase" evidence="8">
    <location>
        <begin position="36"/>
        <end position="152"/>
    </location>
</feature>